<evidence type="ECO:0000256" key="2">
    <source>
        <dbReference type="ARBA" id="ARBA00022603"/>
    </source>
</evidence>
<reference evidence="9" key="1">
    <citation type="submission" date="2015-08" db="EMBL/GenBank/DDBJ databases">
        <title>Vibrio galatheae sp. nov., a novel member of the Vibrionaceae family isolated from the Solomon Islands.</title>
        <authorList>
            <person name="Giubergia S."/>
            <person name="Machado H."/>
            <person name="Mateiu R.V."/>
            <person name="Gram L."/>
        </authorList>
    </citation>
    <scope>NUCLEOTIDE SEQUENCE [LARGE SCALE GENOMIC DNA]</scope>
    <source>
        <strain evidence="9">DSM 19134</strain>
    </source>
</reference>
<comment type="caution">
    <text evidence="8">The sequence shown here is derived from an EMBL/GenBank/DDBJ whole genome shotgun (WGS) entry which is preliminary data.</text>
</comment>
<dbReference type="AlphaFoldDB" id="A0A0M0HWR4"/>
<sequence length="239" mass="26742">MNKQNPKTKSFTFKQFAIQGGDSGMPVSTDGVLLGAWTDVTKTHRLLDIGTGTGLLALMCAQRSPDCQIEAIDIDPHAIEAASFNFAQSPWSKRITLHQGDVLSYSFSACFDTIICNPPYFNNGEQAQLSQRATARHSDQLAHSALLSRCYELLTEQGTANFVLPITEGNQFIHLALKNNWYLSRVCHVQPTESKTVNRLLISLVKTPCQSKQQPLIIRKNNQYSNEFVALTRDFYLKM</sequence>
<keyword evidence="5 6" id="KW-0819">tRNA processing</keyword>
<keyword evidence="4 6" id="KW-0949">S-adenosyl-L-methionine</keyword>
<dbReference type="InterPro" id="IPR050210">
    <property type="entry name" value="tRNA_Adenine-N(6)_MTase"/>
</dbReference>
<dbReference type="EC" id="2.1.1.223" evidence="6"/>
<evidence type="ECO:0000256" key="1">
    <source>
        <dbReference type="ARBA" id="ARBA00022490"/>
    </source>
</evidence>
<dbReference type="PANTHER" id="PTHR47739">
    <property type="entry name" value="TRNA1(VAL) (ADENINE(37)-N6)-METHYLTRANSFERASE"/>
    <property type="match status" value="1"/>
</dbReference>
<dbReference type="CDD" id="cd02440">
    <property type="entry name" value="AdoMet_MTases"/>
    <property type="match status" value="1"/>
</dbReference>
<comment type="subcellular location">
    <subcellularLocation>
        <location evidence="6">Cytoplasm</location>
    </subcellularLocation>
</comment>
<dbReference type="HAMAP" id="MF_01872">
    <property type="entry name" value="tRNA_methyltr_YfiC"/>
    <property type="match status" value="1"/>
</dbReference>
<dbReference type="Proteomes" id="UP000037530">
    <property type="component" value="Unassembled WGS sequence"/>
</dbReference>
<dbReference type="PANTHER" id="PTHR47739:SF1">
    <property type="entry name" value="TRNA1(VAL) (ADENINE(37)-N6)-METHYLTRANSFERASE"/>
    <property type="match status" value="1"/>
</dbReference>
<evidence type="ECO:0000256" key="4">
    <source>
        <dbReference type="ARBA" id="ARBA00022691"/>
    </source>
</evidence>
<evidence type="ECO:0000313" key="9">
    <source>
        <dbReference type="Proteomes" id="UP000037530"/>
    </source>
</evidence>
<keyword evidence="3 6" id="KW-0808">Transferase</keyword>
<keyword evidence="9" id="KW-1185">Reference proteome</keyword>
<name>A0A0M0HWR4_9VIBR</name>
<dbReference type="EMBL" id="LHPI01000018">
    <property type="protein sequence ID" value="KOO06504.1"/>
    <property type="molecule type" value="Genomic_DNA"/>
</dbReference>
<comment type="similarity">
    <text evidence="6">Belongs to the methyltransferase superfamily. tRNA (adenine-N(6)-)-methyltransferase family.</text>
</comment>
<keyword evidence="1 6" id="KW-0963">Cytoplasm</keyword>
<evidence type="ECO:0000259" key="7">
    <source>
        <dbReference type="Pfam" id="PF05175"/>
    </source>
</evidence>
<dbReference type="InterPro" id="IPR002052">
    <property type="entry name" value="DNA_methylase_N6_adenine_CS"/>
</dbReference>
<dbReference type="GO" id="GO:0005737">
    <property type="term" value="C:cytoplasm"/>
    <property type="evidence" value="ECO:0007669"/>
    <property type="project" value="UniProtKB-SubCell"/>
</dbReference>
<dbReference type="GO" id="GO:0003676">
    <property type="term" value="F:nucleic acid binding"/>
    <property type="evidence" value="ECO:0007669"/>
    <property type="project" value="InterPro"/>
</dbReference>
<evidence type="ECO:0000256" key="6">
    <source>
        <dbReference type="HAMAP-Rule" id="MF_01872"/>
    </source>
</evidence>
<dbReference type="SUPFAM" id="SSF53335">
    <property type="entry name" value="S-adenosyl-L-methionine-dependent methyltransferases"/>
    <property type="match status" value="1"/>
</dbReference>
<comment type="function">
    <text evidence="6">Specifically methylates the adenine in position 37 of tRNA(1)(Val) (anticodon cmo5UAC).</text>
</comment>
<gene>
    <name evidence="8" type="ORF">AKJ31_16780</name>
</gene>
<dbReference type="GO" id="GO:0032259">
    <property type="term" value="P:methylation"/>
    <property type="evidence" value="ECO:0007669"/>
    <property type="project" value="UniProtKB-KW"/>
</dbReference>
<dbReference type="PROSITE" id="PS00092">
    <property type="entry name" value="N6_MTASE"/>
    <property type="match status" value="1"/>
</dbReference>
<dbReference type="OrthoDB" id="5383291at2"/>
<dbReference type="InterPro" id="IPR029063">
    <property type="entry name" value="SAM-dependent_MTases_sf"/>
</dbReference>
<dbReference type="PATRIC" id="fig|171383.3.peg.3429"/>
<keyword evidence="2 6" id="KW-0489">Methyltransferase</keyword>
<evidence type="ECO:0000313" key="8">
    <source>
        <dbReference type="EMBL" id="KOO06504.1"/>
    </source>
</evidence>
<dbReference type="Pfam" id="PF05175">
    <property type="entry name" value="MTS"/>
    <property type="match status" value="1"/>
</dbReference>
<protein>
    <recommendedName>
        <fullName evidence="6">tRNA1(Val) (adenine(37)-N6)-methyltransferase</fullName>
        <ecNumber evidence="6">2.1.1.223</ecNumber>
    </recommendedName>
    <alternativeName>
        <fullName evidence="6">tRNA m6A37 methyltransferase</fullName>
    </alternativeName>
</protein>
<evidence type="ECO:0000256" key="5">
    <source>
        <dbReference type="ARBA" id="ARBA00022694"/>
    </source>
</evidence>
<dbReference type="RefSeq" id="WP_053410246.1">
    <property type="nucleotide sequence ID" value="NZ_DAIPHI010000120.1"/>
</dbReference>
<dbReference type="Gene3D" id="3.40.50.150">
    <property type="entry name" value="Vaccinia Virus protein VP39"/>
    <property type="match status" value="1"/>
</dbReference>
<evidence type="ECO:0000256" key="3">
    <source>
        <dbReference type="ARBA" id="ARBA00022679"/>
    </source>
</evidence>
<dbReference type="PRINTS" id="PR00507">
    <property type="entry name" value="N12N6MTFRASE"/>
</dbReference>
<comment type="catalytic activity">
    <reaction evidence="6">
        <text>adenosine(37) in tRNA1(Val) + S-adenosyl-L-methionine = N(6)-methyladenosine(37) in tRNA1(Val) + S-adenosyl-L-homocysteine + H(+)</text>
        <dbReference type="Rhea" id="RHEA:43160"/>
        <dbReference type="Rhea" id="RHEA-COMP:10369"/>
        <dbReference type="Rhea" id="RHEA-COMP:10370"/>
        <dbReference type="ChEBI" id="CHEBI:15378"/>
        <dbReference type="ChEBI" id="CHEBI:57856"/>
        <dbReference type="ChEBI" id="CHEBI:59789"/>
        <dbReference type="ChEBI" id="CHEBI:74411"/>
        <dbReference type="ChEBI" id="CHEBI:74449"/>
        <dbReference type="EC" id="2.1.1.223"/>
    </reaction>
</comment>
<dbReference type="GO" id="GO:0016430">
    <property type="term" value="F:tRNA (adenine-N6)-methyltransferase activity"/>
    <property type="evidence" value="ECO:0007669"/>
    <property type="project" value="UniProtKB-UniRule"/>
</dbReference>
<accession>A0A0M0HWR4</accession>
<dbReference type="GO" id="GO:0008033">
    <property type="term" value="P:tRNA processing"/>
    <property type="evidence" value="ECO:0007669"/>
    <property type="project" value="UniProtKB-UniRule"/>
</dbReference>
<dbReference type="InterPro" id="IPR007848">
    <property type="entry name" value="Small_mtfrase_dom"/>
</dbReference>
<feature type="domain" description="Methyltransferase small" evidence="7">
    <location>
        <begin position="41"/>
        <end position="133"/>
    </location>
</feature>
<organism evidence="8 9">
    <name type="scientific">Vibrio hepatarius</name>
    <dbReference type="NCBI Taxonomy" id="171383"/>
    <lineage>
        <taxon>Bacteria</taxon>
        <taxon>Pseudomonadati</taxon>
        <taxon>Pseudomonadota</taxon>
        <taxon>Gammaproteobacteria</taxon>
        <taxon>Vibrionales</taxon>
        <taxon>Vibrionaceae</taxon>
        <taxon>Vibrio</taxon>
        <taxon>Vibrio oreintalis group</taxon>
    </lineage>
</organism>
<proteinExistence type="inferred from homology"/>
<dbReference type="InterPro" id="IPR022882">
    <property type="entry name" value="tRNA_adenine-N6_MeTrfase"/>
</dbReference>
<dbReference type="STRING" id="171383.AKJ31_16780"/>